<dbReference type="EMBL" id="MT742183">
    <property type="protein sequence ID" value="QPG01998.1"/>
    <property type="molecule type" value="Genomic_DNA"/>
</dbReference>
<gene>
    <name evidence="2" type="ORF">WM98B_00145</name>
</gene>
<reference evidence="2" key="1">
    <citation type="submission" date="2020-07" db="EMBL/GenBank/DDBJ databases">
        <title>A novel family of multi-drug resistance mega-plasmids in Acinetobacter species.</title>
        <authorList>
            <person name="Ghaly T.M."/>
            <person name="Sajjad A."/>
            <person name="Tetu S.G."/>
            <person name="Gillings M.R."/>
        </authorList>
    </citation>
    <scope>NUCLEOTIDE SEQUENCE</scope>
    <source>
        <strain evidence="2">WM98B</strain>
        <plasmid evidence="2">pWM98B</plasmid>
    </source>
</reference>
<evidence type="ECO:0000256" key="1">
    <source>
        <dbReference type="SAM" id="MobiDB-lite"/>
    </source>
</evidence>
<protein>
    <submittedName>
        <fullName evidence="2">Uncharacterized protein</fullName>
    </submittedName>
</protein>
<evidence type="ECO:0000313" key="2">
    <source>
        <dbReference type="EMBL" id="QPG01998.1"/>
    </source>
</evidence>
<dbReference type="AlphaFoldDB" id="A0A7S9DQE7"/>
<name>A0A7S9DQE7_ACINO</name>
<sequence>MLDQGRAFGDQRPVPPRTVLLVEEHQIALRGRARIAARLLQQHQRKQPDGLRFGEQLGEQTAKPDRLGRQVGARQRLAGRGRVALVEHQIDHAQYAVEPGRQRGRLRHFIGHARIADLALGAHDALRERGRCDEEGTCDLLGGEAAYLAQRQRHLRLGRQHRMAAGEDQPQAVILDAVVVGLFARQVGPVIEVVNEIEPCPPSQAVDRLEAAGRHQPGARIGRHTLSRPLLERDTKGIVQRLLREIEVAEQANQRREQPARLGPVDHLQLLAHCPCRSGRRFRQGLVRFVR</sequence>
<feature type="region of interest" description="Disordered" evidence="1">
    <location>
        <begin position="44"/>
        <end position="63"/>
    </location>
</feature>
<accession>A0A7S9DQE7</accession>
<proteinExistence type="predicted"/>
<organism evidence="2">
    <name type="scientific">Acinetobacter nosocomialis</name>
    <dbReference type="NCBI Taxonomy" id="106654"/>
    <lineage>
        <taxon>Bacteria</taxon>
        <taxon>Pseudomonadati</taxon>
        <taxon>Pseudomonadota</taxon>
        <taxon>Gammaproteobacteria</taxon>
        <taxon>Moraxellales</taxon>
        <taxon>Moraxellaceae</taxon>
        <taxon>Acinetobacter</taxon>
        <taxon>Acinetobacter calcoaceticus/baumannii complex</taxon>
    </lineage>
</organism>
<geneLocation type="plasmid" evidence="2">
    <name>pWM98B</name>
</geneLocation>
<keyword evidence="2" id="KW-0614">Plasmid</keyword>